<name>A0A4R6TJ35_9FLAO</name>
<evidence type="ECO:0000256" key="2">
    <source>
        <dbReference type="ARBA" id="ARBA00022729"/>
    </source>
</evidence>
<dbReference type="InterPro" id="IPR018976">
    <property type="entry name" value="Imelysin-like"/>
</dbReference>
<dbReference type="CDD" id="cd14659">
    <property type="entry name" value="Imelysin-like_IPPA"/>
    <property type="match status" value="1"/>
</dbReference>
<protein>
    <submittedName>
        <fullName evidence="5">Imelysin</fullName>
    </submittedName>
</protein>
<comment type="subcellular location">
    <subcellularLocation>
        <location evidence="1">Cell envelope</location>
    </subcellularLocation>
</comment>
<evidence type="ECO:0000313" key="6">
    <source>
        <dbReference type="Proteomes" id="UP000295468"/>
    </source>
</evidence>
<proteinExistence type="predicted"/>
<dbReference type="EMBL" id="SNYI01000003">
    <property type="protein sequence ID" value="TDQ29219.1"/>
    <property type="molecule type" value="Genomic_DNA"/>
</dbReference>
<keyword evidence="2 3" id="KW-0732">Signal</keyword>
<comment type="caution">
    <text evidence="5">The sequence shown here is derived from an EMBL/GenBank/DDBJ whole genome shotgun (WGS) entry which is preliminary data.</text>
</comment>
<evidence type="ECO:0000259" key="4">
    <source>
        <dbReference type="Pfam" id="PF09375"/>
    </source>
</evidence>
<dbReference type="AlphaFoldDB" id="A0A4R6TJ35"/>
<feature type="domain" description="Imelysin-like" evidence="4">
    <location>
        <begin position="55"/>
        <end position="343"/>
    </location>
</feature>
<dbReference type="Gene3D" id="1.20.1420.20">
    <property type="entry name" value="M75 peptidase, HXXE motif"/>
    <property type="match status" value="1"/>
</dbReference>
<gene>
    <name evidence="5" type="ORF">CLV82_2673</name>
</gene>
<keyword evidence="6" id="KW-1185">Reference proteome</keyword>
<feature type="signal peptide" evidence="3">
    <location>
        <begin position="1"/>
        <end position="26"/>
    </location>
</feature>
<sequence length="380" mass="42262">MKRRPMKRIILSLTILLTIWACSSDATGDPQVDPKPTPVSFERSEMLENWADNIILPSYRDFNTRLNAMNTVFVDFKANPSEDQLQKLRDAWLDAYIGWQAVAMFEIGPAESVGYRLGMNTYPTDVTTLEQHLASGSYDLTLPANRDVKGFPALDYLINGLATSDSQIVARYQGDQQQAHFDYIDAVLEDMQTLTSDVIQGWEGGFRDAFVANDGASATASTDRMVNDFIFYYEKHLRAGKMGIPLGVFTGSKAPQTLEAYYRASVGKELFLAAMVAVQDFFNGKHYGKSAYGKSLSSYLQDLNSLKDGAALDEIINEQLDLAMTEVTSLGDFRSEIENNDPPRAMLLAYDEVQRVVPLFKVDMVSAMSISVDFVDADGD</sequence>
<organism evidence="5 6">
    <name type="scientific">Zeaxanthinibacter enoshimensis</name>
    <dbReference type="NCBI Taxonomy" id="392009"/>
    <lineage>
        <taxon>Bacteria</taxon>
        <taxon>Pseudomonadati</taxon>
        <taxon>Bacteroidota</taxon>
        <taxon>Flavobacteriia</taxon>
        <taxon>Flavobacteriales</taxon>
        <taxon>Flavobacteriaceae</taxon>
        <taxon>Zeaxanthinibacter</taxon>
    </lineage>
</organism>
<evidence type="ECO:0000313" key="5">
    <source>
        <dbReference type="EMBL" id="TDQ29219.1"/>
    </source>
</evidence>
<reference evidence="5 6" key="1">
    <citation type="submission" date="2019-03" db="EMBL/GenBank/DDBJ databases">
        <title>Genomic Encyclopedia of Archaeal and Bacterial Type Strains, Phase II (KMG-II): from individual species to whole genera.</title>
        <authorList>
            <person name="Goeker M."/>
        </authorList>
    </citation>
    <scope>NUCLEOTIDE SEQUENCE [LARGE SCALE GENOMIC DNA]</scope>
    <source>
        <strain evidence="5 6">DSM 18435</strain>
    </source>
</reference>
<dbReference type="InterPro" id="IPR034984">
    <property type="entry name" value="Imelysin-like_IPPA"/>
</dbReference>
<dbReference type="Pfam" id="PF09375">
    <property type="entry name" value="Peptidase_M75"/>
    <property type="match status" value="1"/>
</dbReference>
<dbReference type="Proteomes" id="UP000295468">
    <property type="component" value="Unassembled WGS sequence"/>
</dbReference>
<feature type="chain" id="PRO_5020262258" evidence="3">
    <location>
        <begin position="27"/>
        <end position="380"/>
    </location>
</feature>
<dbReference type="GO" id="GO:0030313">
    <property type="term" value="C:cell envelope"/>
    <property type="evidence" value="ECO:0007669"/>
    <property type="project" value="UniProtKB-SubCell"/>
</dbReference>
<evidence type="ECO:0000256" key="1">
    <source>
        <dbReference type="ARBA" id="ARBA00004196"/>
    </source>
</evidence>
<evidence type="ECO:0000256" key="3">
    <source>
        <dbReference type="SAM" id="SignalP"/>
    </source>
</evidence>
<dbReference type="InterPro" id="IPR038352">
    <property type="entry name" value="Imelysin_sf"/>
</dbReference>
<accession>A0A4R6TJ35</accession>